<dbReference type="PANTHER" id="PTHR33643:SF1">
    <property type="entry name" value="UREASE ACCESSORY PROTEIN D"/>
    <property type="match status" value="1"/>
</dbReference>
<comment type="function">
    <text evidence="4">Required for maturation of urease via the functional incorporation of the urease nickel metallocenter.</text>
</comment>
<dbReference type="Proteomes" id="UP000037600">
    <property type="component" value="Unassembled WGS sequence"/>
</dbReference>
<evidence type="ECO:0000313" key="5">
    <source>
        <dbReference type="EMBL" id="KMT64369.1"/>
    </source>
</evidence>
<keyword evidence="4" id="KW-0963">Cytoplasm</keyword>
<gene>
    <name evidence="4" type="primary">ureD</name>
    <name evidence="5" type="ORF">XM47_14820</name>
</gene>
<dbReference type="Pfam" id="PF01774">
    <property type="entry name" value="UreD"/>
    <property type="match status" value="1"/>
</dbReference>
<proteinExistence type="inferred from homology"/>
<dbReference type="STRING" id="1513271.XM47_14820"/>
<dbReference type="InterPro" id="IPR002669">
    <property type="entry name" value="UreD"/>
</dbReference>
<evidence type="ECO:0000313" key="6">
    <source>
        <dbReference type="Proteomes" id="UP000037600"/>
    </source>
</evidence>
<dbReference type="PANTHER" id="PTHR33643">
    <property type="entry name" value="UREASE ACCESSORY PROTEIN D"/>
    <property type="match status" value="1"/>
</dbReference>
<dbReference type="RefSeq" id="WP_048694151.1">
    <property type="nucleotide sequence ID" value="NZ_KQ130498.1"/>
</dbReference>
<evidence type="ECO:0000256" key="3">
    <source>
        <dbReference type="ARBA" id="ARBA00023186"/>
    </source>
</evidence>
<dbReference type="PATRIC" id="fig|1513271.3.peg.3051"/>
<comment type="similarity">
    <text evidence="1 4">Belongs to the UreD family.</text>
</comment>
<protein>
    <recommendedName>
        <fullName evidence="4">Urease accessory protein UreD</fullName>
    </recommendedName>
</protein>
<keyword evidence="3 4" id="KW-0143">Chaperone</keyword>
<dbReference type="EMBL" id="LAZL01000026">
    <property type="protein sequence ID" value="KMT64369.1"/>
    <property type="molecule type" value="Genomic_DNA"/>
</dbReference>
<evidence type="ECO:0000256" key="2">
    <source>
        <dbReference type="ARBA" id="ARBA00022988"/>
    </source>
</evidence>
<keyword evidence="6" id="KW-1185">Reference proteome</keyword>
<evidence type="ECO:0000256" key="1">
    <source>
        <dbReference type="ARBA" id="ARBA00007177"/>
    </source>
</evidence>
<dbReference type="HAMAP" id="MF_01384">
    <property type="entry name" value="UreD"/>
    <property type="match status" value="1"/>
</dbReference>
<name>A0A0J8GSV5_9ALTE</name>
<evidence type="ECO:0000256" key="4">
    <source>
        <dbReference type="HAMAP-Rule" id="MF_01384"/>
    </source>
</evidence>
<dbReference type="GO" id="GO:0005737">
    <property type="term" value="C:cytoplasm"/>
    <property type="evidence" value="ECO:0007669"/>
    <property type="project" value="UniProtKB-SubCell"/>
</dbReference>
<dbReference type="OrthoDB" id="9798842at2"/>
<comment type="subcellular location">
    <subcellularLocation>
        <location evidence="4">Cytoplasm</location>
    </subcellularLocation>
</comment>
<dbReference type="AlphaFoldDB" id="A0A0J8GSV5"/>
<accession>A0A0J8GSV5</accession>
<organism evidence="5 6">
    <name type="scientific">Catenovulum maritimum</name>
    <dbReference type="NCBI Taxonomy" id="1513271"/>
    <lineage>
        <taxon>Bacteria</taxon>
        <taxon>Pseudomonadati</taxon>
        <taxon>Pseudomonadota</taxon>
        <taxon>Gammaproteobacteria</taxon>
        <taxon>Alteromonadales</taxon>
        <taxon>Alteromonadaceae</taxon>
        <taxon>Catenovulum</taxon>
    </lineage>
</organism>
<keyword evidence="2 4" id="KW-0996">Nickel insertion</keyword>
<comment type="caution">
    <text evidence="5">The sequence shown here is derived from an EMBL/GenBank/DDBJ whole genome shotgun (WGS) entry which is preliminary data.</text>
</comment>
<comment type="subunit">
    <text evidence="4">UreD, UreF and UreG form a complex that acts as a GTP-hydrolysis-dependent molecular chaperone, activating the urease apoprotein by helping to assemble the nickel containing metallocenter of UreC. The UreE protein probably delivers the nickel.</text>
</comment>
<reference evidence="5 6" key="1">
    <citation type="submission" date="2015-04" db="EMBL/GenBank/DDBJ databases">
        <title>Draft Genome Sequence of the Novel Agar-Digesting Marine Bacterium Q1.</title>
        <authorList>
            <person name="Li Y."/>
            <person name="Li D."/>
            <person name="Chen G."/>
            <person name="Du Z."/>
        </authorList>
    </citation>
    <scope>NUCLEOTIDE SEQUENCE [LARGE SCALE GENOMIC DNA]</scope>
    <source>
        <strain evidence="5 6">Q1</strain>
    </source>
</reference>
<dbReference type="GO" id="GO:0016151">
    <property type="term" value="F:nickel cation binding"/>
    <property type="evidence" value="ECO:0007669"/>
    <property type="project" value="UniProtKB-UniRule"/>
</dbReference>
<sequence length="304" mass="33798">MTISCAKTLPDEVGQWQASLALEFSQTQQGSRLSSIKRRGPLAVQKAFYPEGPNCAHVYLLHPPAGIVSGDELTLTTLVKPNAHALLTTPGANRFYRARNGDNEARNKQKQTITLTLAENAMLENLPLETLVYDGANGINTVDIKLTESSTYIGWDIVCMGLPASAQYFKSGQFTQLNRIYCDNKLIYHDRIKLSQQSGLLDQKQGVAGLAGYTTFATMTAYSANFIRPENNQIQAKLLTEIRDIIEQKQAEELVSVTCIDGLFVIRYLGNQSEQCKQIFTAIWQCLRPACCDKPTNSPRIWLT</sequence>